<comment type="caution">
    <text evidence="1">The sequence shown here is derived from an EMBL/GenBank/DDBJ whole genome shotgun (WGS) entry which is preliminary data.</text>
</comment>
<reference evidence="1" key="1">
    <citation type="submission" date="2019-08" db="EMBL/GenBank/DDBJ databases">
        <authorList>
            <person name="Kucharzyk K."/>
            <person name="Murdoch R.W."/>
            <person name="Higgins S."/>
            <person name="Loffler F."/>
        </authorList>
    </citation>
    <scope>NUCLEOTIDE SEQUENCE</scope>
</reference>
<dbReference type="EMBL" id="VSSQ01121595">
    <property type="protein sequence ID" value="MPN53934.1"/>
    <property type="molecule type" value="Genomic_DNA"/>
</dbReference>
<protein>
    <submittedName>
        <fullName evidence="1">Uncharacterized protein</fullName>
    </submittedName>
</protein>
<accession>A0A645J0A6</accession>
<name>A0A645J0A6_9ZZZZ</name>
<evidence type="ECO:0000313" key="1">
    <source>
        <dbReference type="EMBL" id="MPN53934.1"/>
    </source>
</evidence>
<sequence>MVVRIHQVGGTDLFQFVDAIRSPGAFAGGGQRRQQHCGQNRDDRDYHQEFYQGEFLFLQHDSVILLLRGLCIASGWRPSGRHSPPAGDILVWAGDSPCRSARSGCAG</sequence>
<proteinExistence type="predicted"/>
<organism evidence="1">
    <name type="scientific">bioreactor metagenome</name>
    <dbReference type="NCBI Taxonomy" id="1076179"/>
    <lineage>
        <taxon>unclassified sequences</taxon>
        <taxon>metagenomes</taxon>
        <taxon>ecological metagenomes</taxon>
    </lineage>
</organism>
<gene>
    <name evidence="1" type="ORF">SDC9_201603</name>
</gene>
<dbReference type="AlphaFoldDB" id="A0A645J0A6"/>